<protein>
    <submittedName>
        <fullName evidence="3">Uncharacterized protein</fullName>
    </submittedName>
</protein>
<dbReference type="SUPFAM" id="SSF52058">
    <property type="entry name" value="L domain-like"/>
    <property type="match status" value="1"/>
</dbReference>
<proteinExistence type="predicted"/>
<dbReference type="STRING" id="331113.SNE_A04150"/>
<keyword evidence="2" id="KW-0677">Repeat</keyword>
<reference key="1">
    <citation type="journal article" date="2011" name="Mol. Biol. Evol.">
        <title>Unity in variety -- the pan-genome of the Chlamydiae.</title>
        <authorList>
            <person name="Collingro A."/>
            <person name="Tischler P."/>
            <person name="Weinmaier T."/>
            <person name="Penz T."/>
            <person name="Heinz E."/>
            <person name="Brunham R.C."/>
            <person name="Read T.D."/>
            <person name="Bavoil P.M."/>
            <person name="Sachse K."/>
            <person name="Kahane S."/>
            <person name="Friedman M.G."/>
            <person name="Rattei T."/>
            <person name="Myers G.S.A."/>
            <person name="Horn M."/>
        </authorList>
    </citation>
    <scope>NUCLEOTIDE SEQUENCE</scope>
    <source>
        <strain>Z</strain>
    </source>
</reference>
<evidence type="ECO:0000313" key="4">
    <source>
        <dbReference type="Proteomes" id="UP000000496"/>
    </source>
</evidence>
<evidence type="ECO:0000313" key="3">
    <source>
        <dbReference type="EMBL" id="CCB88292.1"/>
    </source>
</evidence>
<dbReference type="PANTHER" id="PTHR48051:SF1">
    <property type="entry name" value="RAS SUPPRESSOR PROTEIN 1"/>
    <property type="match status" value="1"/>
</dbReference>
<dbReference type="InterPro" id="IPR050216">
    <property type="entry name" value="LRR_domain-containing"/>
</dbReference>
<sequence>MSSVQFYVGGYYRYPQTHLDLCFQVNSSKTGLNRICEIPKASVSSLFVDEGFVFVKYLLELYKNSILTIAKQWDLTLEGTSLEVSEKFSSHIVANEYHKKEKLSLKGLGLSSLPPQIGLFKDLKELDLSGNNLVILFPELTRLDSLEVLDISGNLVGTTLPDLSGLLNLRILRANKCGLGAVPEWLNRCPKLEFVELQGNGIEDSVRLETHYHLTL</sequence>
<accession>F8L6F9</accession>
<dbReference type="EMBL" id="FR872582">
    <property type="protein sequence ID" value="CCB88292.1"/>
    <property type="molecule type" value="Genomic_DNA"/>
</dbReference>
<dbReference type="RefSeq" id="WP_013942759.1">
    <property type="nucleotide sequence ID" value="NC_015713.1"/>
</dbReference>
<gene>
    <name evidence="3" type="ordered locus">SNE_A04150</name>
</gene>
<dbReference type="eggNOG" id="COG4886">
    <property type="taxonomic scope" value="Bacteria"/>
</dbReference>
<dbReference type="AlphaFoldDB" id="F8L6F9"/>
<dbReference type="Gene3D" id="3.80.10.10">
    <property type="entry name" value="Ribonuclease Inhibitor"/>
    <property type="match status" value="1"/>
</dbReference>
<dbReference type="InterPro" id="IPR001611">
    <property type="entry name" value="Leu-rich_rpt"/>
</dbReference>
<keyword evidence="4" id="KW-1185">Reference proteome</keyword>
<dbReference type="KEGG" id="sng:SNE_A04150"/>
<dbReference type="Proteomes" id="UP000000496">
    <property type="component" value="Chromosome gsn.131"/>
</dbReference>
<dbReference type="GO" id="GO:0005737">
    <property type="term" value="C:cytoplasm"/>
    <property type="evidence" value="ECO:0007669"/>
    <property type="project" value="TreeGrafter"/>
</dbReference>
<dbReference type="PANTHER" id="PTHR48051">
    <property type="match status" value="1"/>
</dbReference>
<keyword evidence="1" id="KW-0433">Leucine-rich repeat</keyword>
<dbReference type="PROSITE" id="PS51450">
    <property type="entry name" value="LRR"/>
    <property type="match status" value="1"/>
</dbReference>
<reference evidence="3 4" key="2">
    <citation type="journal article" date="2011" name="Mol. Biol. Evol.">
        <title>Unity in variety--the pan-genome of the Chlamydiae.</title>
        <authorList>
            <person name="Collingro A."/>
            <person name="Tischler P."/>
            <person name="Weinmaier T."/>
            <person name="Penz T."/>
            <person name="Heinz E."/>
            <person name="Brunham R.C."/>
            <person name="Read T.D."/>
            <person name="Bavoil P.M."/>
            <person name="Sachse K."/>
            <person name="Kahane S."/>
            <person name="Friedman M.G."/>
            <person name="Rattei T."/>
            <person name="Myers G.S."/>
            <person name="Horn M."/>
        </authorList>
    </citation>
    <scope>NUCLEOTIDE SEQUENCE [LARGE SCALE GENOMIC DNA]</scope>
    <source>
        <strain evidence="4">ATCC VR-1471 / Z</strain>
    </source>
</reference>
<name>F8L6F9_SIMNZ</name>
<dbReference type="InterPro" id="IPR032675">
    <property type="entry name" value="LRR_dom_sf"/>
</dbReference>
<evidence type="ECO:0000256" key="1">
    <source>
        <dbReference type="ARBA" id="ARBA00022614"/>
    </source>
</evidence>
<dbReference type="HOGENOM" id="CLU_1276891_0_0_0"/>
<evidence type="ECO:0000256" key="2">
    <source>
        <dbReference type="ARBA" id="ARBA00022737"/>
    </source>
</evidence>
<dbReference type="OrthoDB" id="1427913at2"/>
<dbReference type="Pfam" id="PF00560">
    <property type="entry name" value="LRR_1"/>
    <property type="match status" value="2"/>
</dbReference>
<organism evidence="3 4">
    <name type="scientific">Simkania negevensis (strain ATCC VR-1471 / DSM 27360 / Z)</name>
    <dbReference type="NCBI Taxonomy" id="331113"/>
    <lineage>
        <taxon>Bacteria</taxon>
        <taxon>Pseudomonadati</taxon>
        <taxon>Chlamydiota</taxon>
        <taxon>Chlamydiia</taxon>
        <taxon>Parachlamydiales</taxon>
        <taxon>Simkaniaceae</taxon>
        <taxon>Simkania</taxon>
    </lineage>
</organism>